<evidence type="ECO:0000256" key="4">
    <source>
        <dbReference type="ARBA" id="ARBA00022490"/>
    </source>
</evidence>
<reference evidence="11" key="1">
    <citation type="submission" date="2013-12" db="EMBL/GenBank/DDBJ databases">
        <title>The Genome Sequence of Aphanomyces invadans NJM9701.</title>
        <authorList>
            <consortium name="The Broad Institute Genomics Platform"/>
            <person name="Russ C."/>
            <person name="Tyler B."/>
            <person name="van West P."/>
            <person name="Dieguez-Uribeondo J."/>
            <person name="Young S.K."/>
            <person name="Zeng Q."/>
            <person name="Gargeya S."/>
            <person name="Fitzgerald M."/>
            <person name="Abouelleil A."/>
            <person name="Alvarado L."/>
            <person name="Chapman S.B."/>
            <person name="Gainer-Dewar J."/>
            <person name="Goldberg J."/>
            <person name="Griggs A."/>
            <person name="Gujja S."/>
            <person name="Hansen M."/>
            <person name="Howarth C."/>
            <person name="Imamovic A."/>
            <person name="Ireland A."/>
            <person name="Larimer J."/>
            <person name="McCowan C."/>
            <person name="Murphy C."/>
            <person name="Pearson M."/>
            <person name="Poon T.W."/>
            <person name="Priest M."/>
            <person name="Roberts A."/>
            <person name="Saif S."/>
            <person name="Shea T."/>
            <person name="Sykes S."/>
            <person name="Wortman J."/>
            <person name="Nusbaum C."/>
            <person name="Birren B."/>
        </authorList>
    </citation>
    <scope>NUCLEOTIDE SEQUENCE [LARGE SCALE GENOMIC DNA]</scope>
    <source>
        <strain evidence="11">NJM9701</strain>
    </source>
</reference>
<keyword evidence="7" id="KW-0206">Cytoskeleton</keyword>
<name>A0A024TK51_9STRA</name>
<feature type="compositionally biased region" description="Low complexity" evidence="10">
    <location>
        <begin position="117"/>
        <end position="129"/>
    </location>
</feature>
<feature type="coiled-coil region" evidence="9">
    <location>
        <begin position="350"/>
        <end position="486"/>
    </location>
</feature>
<comment type="subcellular location">
    <subcellularLocation>
        <location evidence="1">Cytoplasm</location>
        <location evidence="1">Cytoskeleton</location>
        <location evidence="1">Microtubule organizing center</location>
        <location evidence="1">Centrosome</location>
    </subcellularLocation>
</comment>
<sequence>MNSTSLSDLEDAPGSSSSVDRFLLEHGIRLSSNSVGDDKDSSFSIPQTTEHDAPLTLDDFSPALPSHLNSFSTHDDETSQIHQDAAYLRSLPREPVQSSPRAPSNATPHGHAREESSMGMAGSTTSTPSGRRHESSRTNSHMSEPRFGQSSVAPPSMDQDTPDNEWRPLNTLLAQHGFSPIELIPTSTGVIPKMDALFAVVHDLIVQLERRGQIIQDLVLDSDLHAKKHAKAETHLASHEMKITDVTEALERSQGEVQSLKTELMRATAKLESEQKAFKLQKSKLEQQLKISEHRVKAKEGLLERLQHKFQQVMDKEDVSKTRTREVFRTIQQRDPRKSSAADLKSLELIAMYETEREKMTAEIAQLRSQVQELCCDVRDKENVLLRQTGANGFTQRDAFVEKLEQARLEQEQSSRQLRHKEAIIQEKVNKIEIELRHSKDIIADLRDENANLILEVQSRPTIRDYKAIQRRVVLLERQLSDQKAAVQDAHTLEDLRKYMGTAELIHRDKVNAKLHLNRLTTLPKEACLDVIQDICRQLDLTDVTLIGPSVAKLISVVQAVPRMEKFIHGVCGCISQNGIVPLEIVTSTLTKWKNDLTHLAQLQSFTDKLHAILSRRSHDNVQDIQGPISHNRALHVVEELVAFETHFSHEREMYSLAITNVDKQPDVLIHKMIQHFRHLFGVKSMEGVFPKINEVFLFVNEMNNALASIKESLGLARTVSVAHALNELRTALQKMTDPKRPPLAPDTHESYVVTGKSDVVGVAAVRQQHVTLTKLKQVLGAQTIDELVPRATRLMELLSVSGQ</sequence>
<dbReference type="GO" id="GO:0060271">
    <property type="term" value="P:cilium assembly"/>
    <property type="evidence" value="ECO:0007669"/>
    <property type="project" value="InterPro"/>
</dbReference>
<dbReference type="GO" id="GO:0070507">
    <property type="term" value="P:regulation of microtubule cytoskeleton organization"/>
    <property type="evidence" value="ECO:0007669"/>
    <property type="project" value="InterPro"/>
</dbReference>
<dbReference type="GO" id="GO:0043015">
    <property type="term" value="F:gamma-tubulin binding"/>
    <property type="evidence" value="ECO:0007669"/>
    <property type="project" value="InterPro"/>
</dbReference>
<dbReference type="InterPro" id="IPR037692">
    <property type="entry name" value="CEP70"/>
</dbReference>
<dbReference type="AlphaFoldDB" id="A0A024TK51"/>
<dbReference type="EMBL" id="KI913987">
    <property type="protein sequence ID" value="ETV93986.1"/>
    <property type="molecule type" value="Genomic_DNA"/>
</dbReference>
<evidence type="ECO:0000256" key="1">
    <source>
        <dbReference type="ARBA" id="ARBA00004300"/>
    </source>
</evidence>
<proteinExistence type="predicted"/>
<gene>
    <name evidence="11" type="ORF">H310_12052</name>
</gene>
<dbReference type="PANTHER" id="PTHR14594">
    <property type="entry name" value="CENTROSOMAL PROTEIN OF 70 KDA"/>
    <property type="match status" value="1"/>
</dbReference>
<evidence type="ECO:0000256" key="8">
    <source>
        <dbReference type="ARBA" id="ARBA00025273"/>
    </source>
</evidence>
<evidence type="ECO:0000256" key="6">
    <source>
        <dbReference type="ARBA" id="ARBA00023054"/>
    </source>
</evidence>
<evidence type="ECO:0000256" key="9">
    <source>
        <dbReference type="SAM" id="Coils"/>
    </source>
</evidence>
<keyword evidence="4" id="KW-0963">Cytoplasm</keyword>
<evidence type="ECO:0000256" key="3">
    <source>
        <dbReference type="ARBA" id="ARBA00018408"/>
    </source>
</evidence>
<feature type="region of interest" description="Disordered" evidence="10">
    <location>
        <begin position="92"/>
        <end position="167"/>
    </location>
</feature>
<keyword evidence="6 9" id="KW-0175">Coiled coil</keyword>
<protein>
    <recommendedName>
        <fullName evidence="3">Centrosomal protein of 70 kDa</fullName>
    </recommendedName>
</protein>
<feature type="region of interest" description="Disordered" evidence="10">
    <location>
        <begin position="29"/>
        <end position="61"/>
    </location>
</feature>
<dbReference type="eggNOG" id="ENOG502RC83">
    <property type="taxonomic scope" value="Eukaryota"/>
</dbReference>
<dbReference type="VEuPathDB" id="FungiDB:H310_12052"/>
<feature type="coiled-coil region" evidence="9">
    <location>
        <begin position="243"/>
        <end position="288"/>
    </location>
</feature>
<evidence type="ECO:0000313" key="11">
    <source>
        <dbReference type="EMBL" id="ETV93986.1"/>
    </source>
</evidence>
<evidence type="ECO:0000256" key="7">
    <source>
        <dbReference type="ARBA" id="ARBA00023212"/>
    </source>
</evidence>
<dbReference type="PANTHER" id="PTHR14594:SF1">
    <property type="entry name" value="CENTROSOMAL PROTEIN OF 70 KDA"/>
    <property type="match status" value="1"/>
</dbReference>
<feature type="compositionally biased region" description="Polar residues" evidence="10">
    <location>
        <begin position="137"/>
        <end position="153"/>
    </location>
</feature>
<dbReference type="GeneID" id="20089102"/>
<dbReference type="OrthoDB" id="2020926at2759"/>
<evidence type="ECO:0000256" key="2">
    <source>
        <dbReference type="ARBA" id="ARBA00011832"/>
    </source>
</evidence>
<dbReference type="GO" id="GO:0005813">
    <property type="term" value="C:centrosome"/>
    <property type="evidence" value="ECO:0007669"/>
    <property type="project" value="UniProtKB-SubCell"/>
</dbReference>
<comment type="subunit">
    <text evidence="2">Directly interacts with tubulin-gamma; this interaction determines centrosomal localization.</text>
</comment>
<feature type="compositionally biased region" description="Polar residues" evidence="10">
    <location>
        <begin position="96"/>
        <end position="107"/>
    </location>
</feature>
<keyword evidence="5" id="KW-0802">TPR repeat</keyword>
<evidence type="ECO:0000256" key="10">
    <source>
        <dbReference type="SAM" id="MobiDB-lite"/>
    </source>
</evidence>
<organism evidence="11">
    <name type="scientific">Aphanomyces invadans</name>
    <dbReference type="NCBI Taxonomy" id="157072"/>
    <lineage>
        <taxon>Eukaryota</taxon>
        <taxon>Sar</taxon>
        <taxon>Stramenopiles</taxon>
        <taxon>Oomycota</taxon>
        <taxon>Saprolegniomycetes</taxon>
        <taxon>Saprolegniales</taxon>
        <taxon>Verrucalvaceae</taxon>
        <taxon>Aphanomyces</taxon>
    </lineage>
</organism>
<accession>A0A024TK51</accession>
<dbReference type="RefSeq" id="XP_008877195.1">
    <property type="nucleotide sequence ID" value="XM_008878973.1"/>
</dbReference>
<comment type="function">
    <text evidence="8">Plays a role in the organization of both preexisting and nascent microtubules in interphase cells. During mitosis, required for the organization and orientation of the mitotic spindle.</text>
</comment>
<evidence type="ECO:0000256" key="5">
    <source>
        <dbReference type="ARBA" id="ARBA00022803"/>
    </source>
</evidence>